<dbReference type="InterPro" id="IPR003594">
    <property type="entry name" value="HATPase_dom"/>
</dbReference>
<dbReference type="NCBIfam" id="TIGR00229">
    <property type="entry name" value="sensory_box"/>
    <property type="match status" value="1"/>
</dbReference>
<dbReference type="PANTHER" id="PTHR45339:SF5">
    <property type="entry name" value="HISTIDINE KINASE"/>
    <property type="match status" value="1"/>
</dbReference>
<dbReference type="SUPFAM" id="SSF55785">
    <property type="entry name" value="PYP-like sensor domain (PAS domain)"/>
    <property type="match status" value="1"/>
</dbReference>
<dbReference type="CDD" id="cd16922">
    <property type="entry name" value="HATPase_EvgS-ArcB-TorS-like"/>
    <property type="match status" value="1"/>
</dbReference>
<evidence type="ECO:0000256" key="1">
    <source>
        <dbReference type="ARBA" id="ARBA00000085"/>
    </source>
</evidence>
<sequence>MISSTWGPLALPVLIALSTLAAALAAASVVRERRRAASLDAQVERLQDELWRLAEREESYRALVEAQLDIIVRRDGEGRITFANEGFARLVGETREALVGSTVRPQVAETGGVQVLDDGARCMDEAIETPGGLVWIAWIETVIAGPDGRIETLRAGREVTDRVAAERALQDARAKAEAASEAKSRFLATVTHEIRTPMNGILGMTELLLDTALDGEQTSYAEAIETSGVALLSLIDEILDFSKIEAGKLDLSSDVFDLHALVEGVVELLAPRAQGKGIEIAAFVARGVPRMVIGDSDRLRQVLVNLAGNAVKFTEEGGVGVEVTRGVAGSIVVTVADTGPGIAPERMPLLFEEFEQGDGSHSRRHGGTGLGLAITRRIVERMQGEIAVESQPGFGSRFQVSVPLPDADGAKGPAGIEGAAGRRVLVLGRSPFEAPYLARRLAESGADVAVAQTSAEAGALLDRGRVDVLIADCAFGEESVREVAARARRAGVGRLVVLLSPFERRDFGPPGAAGFDAYLVKPVRARSLAERLSGVGPASAGAPPVARTPRRRMAAPPLPGPRRILLAEDNEINALLAIKALQKIGAAVDWAKDGNEALTLSEAALDGRRSPYDLVLMDVRMPGLDGLEVTRRIRRAEATFGCATRLRVVALSANVLSEDRAAAEAAGLDGFLSKPLDLRRLLALVAGEEAGLARAS</sequence>
<dbReference type="InterPro" id="IPR005467">
    <property type="entry name" value="His_kinase_dom"/>
</dbReference>
<dbReference type="Pfam" id="PF02518">
    <property type="entry name" value="HATPase_c"/>
    <property type="match status" value="1"/>
</dbReference>
<dbReference type="Pfam" id="PF00072">
    <property type="entry name" value="Response_reg"/>
    <property type="match status" value="1"/>
</dbReference>
<dbReference type="InterPro" id="IPR004358">
    <property type="entry name" value="Sig_transdc_His_kin-like_C"/>
</dbReference>
<dbReference type="PROSITE" id="PS50112">
    <property type="entry name" value="PAS"/>
    <property type="match status" value="1"/>
</dbReference>
<evidence type="ECO:0000259" key="12">
    <source>
        <dbReference type="PROSITE" id="PS50109"/>
    </source>
</evidence>
<keyword evidence="8" id="KW-0902">Two-component regulatory system</keyword>
<dbReference type="SMART" id="SM00091">
    <property type="entry name" value="PAS"/>
    <property type="match status" value="1"/>
</dbReference>
<dbReference type="PROSITE" id="PS50109">
    <property type="entry name" value="HIS_KIN"/>
    <property type="match status" value="1"/>
</dbReference>
<dbReference type="PRINTS" id="PR00344">
    <property type="entry name" value="BCTRLSENSOR"/>
</dbReference>
<feature type="domain" description="PAS" evidence="14">
    <location>
        <begin position="56"/>
        <end position="100"/>
    </location>
</feature>
<dbReference type="Gene3D" id="3.40.50.2300">
    <property type="match status" value="2"/>
</dbReference>
<dbReference type="GO" id="GO:0000155">
    <property type="term" value="F:phosphorelay sensor kinase activity"/>
    <property type="evidence" value="ECO:0007669"/>
    <property type="project" value="InterPro"/>
</dbReference>
<dbReference type="SMART" id="SM00387">
    <property type="entry name" value="HATPase_c"/>
    <property type="match status" value="1"/>
</dbReference>
<dbReference type="CDD" id="cd00130">
    <property type="entry name" value="PAS"/>
    <property type="match status" value="1"/>
</dbReference>
<dbReference type="InterPro" id="IPR036097">
    <property type="entry name" value="HisK_dim/P_sf"/>
</dbReference>
<reference evidence="15 16" key="1">
    <citation type="submission" date="2019-09" db="EMBL/GenBank/DDBJ databases">
        <title>Salinarimonas rosea gen. nov., sp. nov., a new member of the a-2 subgroup of the Proteobacteria.</title>
        <authorList>
            <person name="Liu J."/>
        </authorList>
    </citation>
    <scope>NUCLEOTIDE SEQUENCE [LARGE SCALE GENOMIC DNA]</scope>
    <source>
        <strain evidence="15 16">BN140002</strain>
    </source>
</reference>
<keyword evidence="16" id="KW-1185">Reference proteome</keyword>
<dbReference type="CDD" id="cd17546">
    <property type="entry name" value="REC_hyHK_CKI1_RcsC-like"/>
    <property type="match status" value="1"/>
</dbReference>
<dbReference type="SUPFAM" id="SSF52172">
    <property type="entry name" value="CheY-like"/>
    <property type="match status" value="2"/>
</dbReference>
<dbReference type="Proteomes" id="UP000323142">
    <property type="component" value="Unassembled WGS sequence"/>
</dbReference>
<evidence type="ECO:0000259" key="13">
    <source>
        <dbReference type="PROSITE" id="PS50110"/>
    </source>
</evidence>
<dbReference type="GO" id="GO:0005524">
    <property type="term" value="F:ATP binding"/>
    <property type="evidence" value="ECO:0007669"/>
    <property type="project" value="UniProtKB-KW"/>
</dbReference>
<dbReference type="FunFam" id="1.10.287.130:FF:000002">
    <property type="entry name" value="Two-component osmosensing histidine kinase"/>
    <property type="match status" value="1"/>
</dbReference>
<evidence type="ECO:0000259" key="14">
    <source>
        <dbReference type="PROSITE" id="PS50112"/>
    </source>
</evidence>
<dbReference type="OrthoDB" id="9801651at2"/>
<evidence type="ECO:0000256" key="7">
    <source>
        <dbReference type="ARBA" id="ARBA00022840"/>
    </source>
</evidence>
<evidence type="ECO:0000256" key="4">
    <source>
        <dbReference type="ARBA" id="ARBA00022679"/>
    </source>
</evidence>
<name>A0A5B2VS94_9HYPH</name>
<dbReference type="Pfam" id="PF13188">
    <property type="entry name" value="PAS_8"/>
    <property type="match status" value="1"/>
</dbReference>
<keyword evidence="10" id="KW-0175">Coiled coil</keyword>
<evidence type="ECO:0000256" key="5">
    <source>
        <dbReference type="ARBA" id="ARBA00022741"/>
    </source>
</evidence>
<dbReference type="SUPFAM" id="SSF47384">
    <property type="entry name" value="Homodimeric domain of signal transducing histidine kinase"/>
    <property type="match status" value="1"/>
</dbReference>
<dbReference type="InterPro" id="IPR036890">
    <property type="entry name" value="HATPase_C_sf"/>
</dbReference>
<reference evidence="15 16" key="2">
    <citation type="submission" date="2019-09" db="EMBL/GenBank/DDBJ databases">
        <authorList>
            <person name="Jin C."/>
        </authorList>
    </citation>
    <scope>NUCLEOTIDE SEQUENCE [LARGE SCALE GENOMIC DNA]</scope>
    <source>
        <strain evidence="15 16">BN140002</strain>
    </source>
</reference>
<feature type="region of interest" description="Disordered" evidence="11">
    <location>
        <begin position="535"/>
        <end position="554"/>
    </location>
</feature>
<dbReference type="InterPro" id="IPR035965">
    <property type="entry name" value="PAS-like_dom_sf"/>
</dbReference>
<evidence type="ECO:0000256" key="2">
    <source>
        <dbReference type="ARBA" id="ARBA00012438"/>
    </source>
</evidence>
<gene>
    <name evidence="15" type="ORF">F0L46_03760</name>
</gene>
<dbReference type="InterPro" id="IPR000014">
    <property type="entry name" value="PAS"/>
</dbReference>
<dbReference type="PANTHER" id="PTHR45339">
    <property type="entry name" value="HYBRID SIGNAL TRANSDUCTION HISTIDINE KINASE J"/>
    <property type="match status" value="1"/>
</dbReference>
<dbReference type="SMART" id="SM00448">
    <property type="entry name" value="REC"/>
    <property type="match status" value="2"/>
</dbReference>
<dbReference type="InterPro" id="IPR001789">
    <property type="entry name" value="Sig_transdc_resp-reg_receiver"/>
</dbReference>
<evidence type="ECO:0000256" key="8">
    <source>
        <dbReference type="ARBA" id="ARBA00023012"/>
    </source>
</evidence>
<comment type="catalytic activity">
    <reaction evidence="1">
        <text>ATP + protein L-histidine = ADP + protein N-phospho-L-histidine.</text>
        <dbReference type="EC" id="2.7.13.3"/>
    </reaction>
</comment>
<protein>
    <recommendedName>
        <fullName evidence="2">histidine kinase</fullName>
        <ecNumber evidence="2">2.7.13.3</ecNumber>
    </recommendedName>
</protein>
<proteinExistence type="predicted"/>
<dbReference type="Pfam" id="PF00512">
    <property type="entry name" value="HisKA"/>
    <property type="match status" value="1"/>
</dbReference>
<dbReference type="CDD" id="cd00082">
    <property type="entry name" value="HisKA"/>
    <property type="match status" value="1"/>
</dbReference>
<dbReference type="Gene3D" id="3.30.565.10">
    <property type="entry name" value="Histidine kinase-like ATPase, C-terminal domain"/>
    <property type="match status" value="1"/>
</dbReference>
<dbReference type="AlphaFoldDB" id="A0A5B2VS94"/>
<dbReference type="SMART" id="SM00388">
    <property type="entry name" value="HisKA"/>
    <property type="match status" value="1"/>
</dbReference>
<keyword evidence="4" id="KW-0808">Transferase</keyword>
<evidence type="ECO:0000256" key="10">
    <source>
        <dbReference type="SAM" id="Coils"/>
    </source>
</evidence>
<dbReference type="SUPFAM" id="SSF55874">
    <property type="entry name" value="ATPase domain of HSP90 chaperone/DNA topoisomerase II/histidine kinase"/>
    <property type="match status" value="1"/>
</dbReference>
<evidence type="ECO:0000313" key="15">
    <source>
        <dbReference type="EMBL" id="KAA2242091.1"/>
    </source>
</evidence>
<evidence type="ECO:0000256" key="11">
    <source>
        <dbReference type="SAM" id="MobiDB-lite"/>
    </source>
</evidence>
<keyword evidence="6" id="KW-0418">Kinase</keyword>
<dbReference type="FunFam" id="3.30.565.10:FF:000078">
    <property type="entry name" value="Two-component sensor histidine kinase"/>
    <property type="match status" value="1"/>
</dbReference>
<dbReference type="RefSeq" id="WP_149815699.1">
    <property type="nucleotide sequence ID" value="NZ_VUOA01000007.1"/>
</dbReference>
<dbReference type="InterPro" id="IPR003661">
    <property type="entry name" value="HisK_dim/P_dom"/>
</dbReference>
<keyword evidence="3 9" id="KW-0597">Phosphoprotein</keyword>
<feature type="modified residue" description="4-aspartylphosphate" evidence="9">
    <location>
        <position position="618"/>
    </location>
</feature>
<dbReference type="Gene3D" id="3.30.450.20">
    <property type="entry name" value="PAS domain"/>
    <property type="match status" value="1"/>
</dbReference>
<feature type="compositionally biased region" description="Low complexity" evidence="11">
    <location>
        <begin position="535"/>
        <end position="547"/>
    </location>
</feature>
<comment type="caution">
    <text evidence="15">The sequence shown here is derived from an EMBL/GenBank/DDBJ whole genome shotgun (WGS) entry which is preliminary data.</text>
</comment>
<feature type="coiled-coil region" evidence="10">
    <location>
        <begin position="29"/>
        <end position="63"/>
    </location>
</feature>
<keyword evidence="7" id="KW-0067">ATP-binding</keyword>
<feature type="modified residue" description="4-aspartylphosphate" evidence="9">
    <location>
        <position position="472"/>
    </location>
</feature>
<evidence type="ECO:0000313" key="16">
    <source>
        <dbReference type="Proteomes" id="UP000323142"/>
    </source>
</evidence>
<dbReference type="Gene3D" id="1.10.287.130">
    <property type="match status" value="1"/>
</dbReference>
<feature type="domain" description="Response regulatory" evidence="13">
    <location>
        <begin position="423"/>
        <end position="536"/>
    </location>
</feature>
<feature type="domain" description="Histidine kinase" evidence="12">
    <location>
        <begin position="189"/>
        <end position="406"/>
    </location>
</feature>
<feature type="domain" description="Response regulatory" evidence="13">
    <location>
        <begin position="563"/>
        <end position="689"/>
    </location>
</feature>
<evidence type="ECO:0000256" key="3">
    <source>
        <dbReference type="ARBA" id="ARBA00022553"/>
    </source>
</evidence>
<evidence type="ECO:0000256" key="6">
    <source>
        <dbReference type="ARBA" id="ARBA00022777"/>
    </source>
</evidence>
<evidence type="ECO:0000256" key="9">
    <source>
        <dbReference type="PROSITE-ProRule" id="PRU00169"/>
    </source>
</evidence>
<dbReference type="EMBL" id="VUOA01000007">
    <property type="protein sequence ID" value="KAA2242091.1"/>
    <property type="molecule type" value="Genomic_DNA"/>
</dbReference>
<accession>A0A5B2VS94</accession>
<dbReference type="PROSITE" id="PS50110">
    <property type="entry name" value="RESPONSE_REGULATORY"/>
    <property type="match status" value="2"/>
</dbReference>
<organism evidence="15 16">
    <name type="scientific">Salinarimonas soli</name>
    <dbReference type="NCBI Taxonomy" id="1638099"/>
    <lineage>
        <taxon>Bacteria</taxon>
        <taxon>Pseudomonadati</taxon>
        <taxon>Pseudomonadota</taxon>
        <taxon>Alphaproteobacteria</taxon>
        <taxon>Hyphomicrobiales</taxon>
        <taxon>Salinarimonadaceae</taxon>
        <taxon>Salinarimonas</taxon>
    </lineage>
</organism>
<keyword evidence="5" id="KW-0547">Nucleotide-binding</keyword>
<dbReference type="InterPro" id="IPR011006">
    <property type="entry name" value="CheY-like_superfamily"/>
</dbReference>
<dbReference type="EC" id="2.7.13.3" evidence="2"/>